<comment type="caution">
    <text evidence="3">The sequence shown here is derived from an EMBL/GenBank/DDBJ whole genome shotgun (WGS) entry which is preliminary data.</text>
</comment>
<dbReference type="InterPro" id="IPR011992">
    <property type="entry name" value="EF-hand-dom_pair"/>
</dbReference>
<name>A0A2R6PZ75_9APHY</name>
<dbReference type="SUPFAM" id="SSF52540">
    <property type="entry name" value="P-loop containing nucleoside triphosphate hydrolases"/>
    <property type="match status" value="1"/>
</dbReference>
<feature type="non-terminal residue" evidence="3">
    <location>
        <position position="1"/>
    </location>
</feature>
<dbReference type="Gene3D" id="3.40.50.300">
    <property type="entry name" value="P-loop containing nucleotide triphosphate hydrolases"/>
    <property type="match status" value="1"/>
</dbReference>
<evidence type="ECO:0000259" key="2">
    <source>
        <dbReference type="PROSITE" id="PS50222"/>
    </source>
</evidence>
<dbReference type="EMBL" id="MLYV02000418">
    <property type="protein sequence ID" value="PSR99455.1"/>
    <property type="molecule type" value="Genomic_DNA"/>
</dbReference>
<dbReference type="Pfam" id="PF24883">
    <property type="entry name" value="NPHP3_N"/>
    <property type="match status" value="1"/>
</dbReference>
<evidence type="ECO:0000256" key="1">
    <source>
        <dbReference type="ARBA" id="ARBA00022737"/>
    </source>
</evidence>
<feature type="domain" description="EF-hand" evidence="2">
    <location>
        <begin position="756"/>
        <end position="791"/>
    </location>
</feature>
<dbReference type="OrthoDB" id="7464126at2759"/>
<keyword evidence="4" id="KW-1185">Reference proteome</keyword>
<organism evidence="3 4">
    <name type="scientific">Hermanssonia centrifuga</name>
    <dbReference type="NCBI Taxonomy" id="98765"/>
    <lineage>
        <taxon>Eukaryota</taxon>
        <taxon>Fungi</taxon>
        <taxon>Dikarya</taxon>
        <taxon>Basidiomycota</taxon>
        <taxon>Agaricomycotina</taxon>
        <taxon>Agaricomycetes</taxon>
        <taxon>Polyporales</taxon>
        <taxon>Meruliaceae</taxon>
        <taxon>Hermanssonia</taxon>
    </lineage>
</organism>
<dbReference type="Proteomes" id="UP000186601">
    <property type="component" value="Unassembled WGS sequence"/>
</dbReference>
<dbReference type="Gene3D" id="1.10.238.10">
    <property type="entry name" value="EF-hand"/>
    <property type="match status" value="1"/>
</dbReference>
<sequence length="1140" mass="129644">TSAYIRRSLHFTDDMSAPPQWSLTAFDTALEAHIKSLTKHEKRLIEGSQPDFVTIRQNIEAMDHRHKRSHTRRFLSSIGTIYNHFDTFFDFLKDALSAAPFYVGLIFRSITYIMQLAETFVQYFGQISTNLEVISQALASFETYDKVLFTNWTRVKQALVNIYSSIFQYFTQAIRVFKRPNGESRCPLEIAWRTTILPDKSLDEIMQHFQQFRKNLNGEVKVAEQRRQRILEFAHTLGLFEYKARYEELRETPNMQPGAWLFELPQFASWLNGNNGQTVKLLWCYGTEGCGKSVLCSNVIKHLDTISNFKGQMIAYAYFFCGRDEKREQAALTIMRCILLQFINRLYDLDPSWLADVILQSDTIPQLLSRTDVRNYIIRIAPLLGKIFIVVDGLNRLSRGAMKQVASDLCNLIHGAGNLRVIVFTRDRQYIRDAFEPCYSYNAGITGRIECTRYSAPGVKRFIKLELMRRTFQLDVIRQYVEDSVEKYANGIYLKAKLTIDDICHERSGDFAPLQKLRHLSYNGRQGMYRKSMAYINGLDEERSARAGAVLDWVLLAACPLTPEELAHAIAVGEMMGSDVWLPELVPDSDELLKDCAGLCVQRRGKVVIADSSVADFIAAALSNKYTQNLHDVERERHYELFQRCLQYQKLYAQMDPPNGITRGCFSSYVYWHSFHHCHRAGLVIEAGLDVHDADSLYHGPYQNCVHNAAQRLPELPVKASDAPLPSGGRLQRILQPLLTTARPVSQEQSEDRNESQDEYAYRWFLALDVDFSGTIDPSELSGVLGARLDPADDKMLGAGPRSDSRPFIVPATTLLEADTVKALMSRFADAHHDYLSLPQFTGLIQFSMKYIIQFRRIDSINRGLIAGAEFLQTIKEQGFSIETSVGKLQYMAISLDSFVRSFVELHEIRDTYPVRDGDPSIVPLQPDQLMRICVTAKILPLWDTSILPHTTARVDQDPEHYAALHMSPGHLDVTGGAPSPPDLHREHHRIISPSYHDFTVGAPSPPDKEHHRIMSPIYLDVRDGAPSPVRVPDSPPDLHREQYRIISPSYHDFTVGAPSPLDKEHYRIMSPSYADVRAGAPSLVRVPDSPPNFRREDHRIVSPSYPDVTLDAPPLVQNISEDFLPDDYIPSKIATSIHV</sequence>
<dbReference type="AlphaFoldDB" id="A0A2R6PZ75"/>
<dbReference type="InterPro" id="IPR056884">
    <property type="entry name" value="NPHP3-like_N"/>
</dbReference>
<keyword evidence="1" id="KW-0677">Repeat</keyword>
<dbReference type="GO" id="GO:0005509">
    <property type="term" value="F:calcium ion binding"/>
    <property type="evidence" value="ECO:0007669"/>
    <property type="project" value="InterPro"/>
</dbReference>
<dbReference type="InterPro" id="IPR002048">
    <property type="entry name" value="EF_hand_dom"/>
</dbReference>
<dbReference type="PROSITE" id="PS50222">
    <property type="entry name" value="EF_HAND_2"/>
    <property type="match status" value="1"/>
</dbReference>
<proteinExistence type="predicted"/>
<dbReference type="PANTHER" id="PTHR10039">
    <property type="entry name" value="AMELOGENIN"/>
    <property type="match status" value="1"/>
</dbReference>
<evidence type="ECO:0000313" key="3">
    <source>
        <dbReference type="EMBL" id="PSR99455.1"/>
    </source>
</evidence>
<dbReference type="InterPro" id="IPR027417">
    <property type="entry name" value="P-loop_NTPase"/>
</dbReference>
<dbReference type="PANTHER" id="PTHR10039:SF17">
    <property type="entry name" value="FUNGAL STAND N-TERMINAL GOODBYE DOMAIN-CONTAINING PROTEIN-RELATED"/>
    <property type="match status" value="1"/>
</dbReference>
<accession>A0A2R6PZ75</accession>
<evidence type="ECO:0000313" key="4">
    <source>
        <dbReference type="Proteomes" id="UP000186601"/>
    </source>
</evidence>
<dbReference type="STRING" id="98765.A0A2R6PZ75"/>
<reference evidence="3 4" key="1">
    <citation type="submission" date="2018-02" db="EMBL/GenBank/DDBJ databases">
        <title>Genome sequence of the basidiomycete white-rot fungus Phlebia centrifuga.</title>
        <authorList>
            <person name="Granchi Z."/>
            <person name="Peng M."/>
            <person name="de Vries R.P."/>
            <person name="Hilden K."/>
            <person name="Makela M.R."/>
            <person name="Grigoriev I."/>
            <person name="Riley R."/>
        </authorList>
    </citation>
    <scope>NUCLEOTIDE SEQUENCE [LARGE SCALE GENOMIC DNA]</scope>
    <source>
        <strain evidence="3 4">FBCC195</strain>
    </source>
</reference>
<protein>
    <recommendedName>
        <fullName evidence="2">EF-hand domain-containing protein</fullName>
    </recommendedName>
</protein>
<dbReference type="SUPFAM" id="SSF47473">
    <property type="entry name" value="EF-hand"/>
    <property type="match status" value="1"/>
</dbReference>
<gene>
    <name evidence="3" type="ORF">PHLCEN_2v4134</name>
</gene>